<feature type="domain" description="SsuA/THI5-like" evidence="1">
    <location>
        <begin position="63"/>
        <end position="275"/>
    </location>
</feature>
<dbReference type="Gene3D" id="3.40.190.10">
    <property type="entry name" value="Periplasmic binding protein-like II"/>
    <property type="match status" value="2"/>
</dbReference>
<evidence type="ECO:0000259" key="1">
    <source>
        <dbReference type="Pfam" id="PF09084"/>
    </source>
</evidence>
<proteinExistence type="predicted"/>
<comment type="caution">
    <text evidence="2">The sequence shown here is derived from an EMBL/GenBank/DDBJ whole genome shotgun (WGS) entry which is preliminary data.</text>
</comment>
<accession>A0ABP6R9E7</accession>
<protein>
    <submittedName>
        <fullName evidence="2">ABC transporter substrate-binding protein</fullName>
    </submittedName>
</protein>
<dbReference type="RefSeq" id="WP_344717698.1">
    <property type="nucleotide sequence ID" value="NZ_BAAAYG010000002.1"/>
</dbReference>
<dbReference type="Pfam" id="PF09084">
    <property type="entry name" value="NMT1"/>
    <property type="match status" value="1"/>
</dbReference>
<dbReference type="Proteomes" id="UP001501736">
    <property type="component" value="Unassembled WGS sequence"/>
</dbReference>
<dbReference type="InterPro" id="IPR027939">
    <property type="entry name" value="NMT1/THI5"/>
</dbReference>
<dbReference type="PANTHER" id="PTHR31528:SF15">
    <property type="entry name" value="RIBOFLAVIN-BINDING PROTEIN RIBY"/>
    <property type="match status" value="1"/>
</dbReference>
<dbReference type="PROSITE" id="PS51257">
    <property type="entry name" value="PROKAR_LIPOPROTEIN"/>
    <property type="match status" value="1"/>
</dbReference>
<name>A0ABP6R9E7_9MICC</name>
<gene>
    <name evidence="2" type="ORF">GCM10020260_04500</name>
</gene>
<evidence type="ECO:0000313" key="2">
    <source>
        <dbReference type="EMBL" id="GAA3280352.1"/>
    </source>
</evidence>
<evidence type="ECO:0000313" key="3">
    <source>
        <dbReference type="Proteomes" id="UP001501736"/>
    </source>
</evidence>
<dbReference type="PANTHER" id="PTHR31528">
    <property type="entry name" value="4-AMINO-5-HYDROXYMETHYL-2-METHYLPYRIMIDINE PHOSPHATE SYNTHASE THI11-RELATED"/>
    <property type="match status" value="1"/>
</dbReference>
<sequence length="353" mass="37440">MTRMTHENSMTKQSRFWSLTAMLGAGALALTACGGDGESDASSGGDGDLDEVSLMLNWYPYGEHAPYYYGVDEGIFEDHGIDLEIQAGQGSTRTVQAIGTGEADFGWADTAPLMSNIDQGVSVKSVGVFLQTTPSAVQFFSDSGIEEPADLEGKTIAVSAGDAPTSTFPQYLEEAGVDADAVNQQNLDPAGKVSAVISGQVDGLIGFAHDQGPQIEDESGDDVSYLRYSDVGLNFYSNGLLASQSTIDDDSDLVERMVAATSEAFDAAVEDPEAAAGAMEGEDPQLPAQSVVVEQWKQTSEILTTENSEGEAPGWNAAEDWENTISVMAEAELIDEEKPVETYYDDSFAPEGE</sequence>
<keyword evidence="3" id="KW-1185">Reference proteome</keyword>
<organism evidence="2 3">
    <name type="scientific">Nesterenkonia halobia</name>
    <dbReference type="NCBI Taxonomy" id="37922"/>
    <lineage>
        <taxon>Bacteria</taxon>
        <taxon>Bacillati</taxon>
        <taxon>Actinomycetota</taxon>
        <taxon>Actinomycetes</taxon>
        <taxon>Micrococcales</taxon>
        <taxon>Micrococcaceae</taxon>
        <taxon>Nesterenkonia</taxon>
    </lineage>
</organism>
<dbReference type="EMBL" id="BAAAYG010000002">
    <property type="protein sequence ID" value="GAA3280352.1"/>
    <property type="molecule type" value="Genomic_DNA"/>
</dbReference>
<reference evidence="3" key="1">
    <citation type="journal article" date="2019" name="Int. J. Syst. Evol. Microbiol.">
        <title>The Global Catalogue of Microorganisms (GCM) 10K type strain sequencing project: providing services to taxonomists for standard genome sequencing and annotation.</title>
        <authorList>
            <consortium name="The Broad Institute Genomics Platform"/>
            <consortium name="The Broad Institute Genome Sequencing Center for Infectious Disease"/>
            <person name="Wu L."/>
            <person name="Ma J."/>
        </authorList>
    </citation>
    <scope>NUCLEOTIDE SEQUENCE [LARGE SCALE GENOMIC DNA]</scope>
    <source>
        <strain evidence="3">JCM 11483</strain>
    </source>
</reference>
<dbReference type="InterPro" id="IPR015168">
    <property type="entry name" value="SsuA/THI5"/>
</dbReference>
<dbReference type="SUPFAM" id="SSF53850">
    <property type="entry name" value="Periplasmic binding protein-like II"/>
    <property type="match status" value="1"/>
</dbReference>